<evidence type="ECO:0000259" key="5">
    <source>
        <dbReference type="Pfam" id="PF02525"/>
    </source>
</evidence>
<dbReference type="PANTHER" id="PTHR46305:SF3">
    <property type="entry name" value="NADPH:QUINONE OXIDOREDUCTASE MDAB"/>
    <property type="match status" value="1"/>
</dbReference>
<dbReference type="SUPFAM" id="SSF52218">
    <property type="entry name" value="Flavoproteins"/>
    <property type="match status" value="1"/>
</dbReference>
<dbReference type="Proteomes" id="UP000284120">
    <property type="component" value="Unassembled WGS sequence"/>
</dbReference>
<keyword evidence="3" id="KW-0274">FAD</keyword>
<organism evidence="6 7">
    <name type="scientific">Pedobacter chitinilyticus</name>
    <dbReference type="NCBI Taxonomy" id="2233776"/>
    <lineage>
        <taxon>Bacteria</taxon>
        <taxon>Pseudomonadati</taxon>
        <taxon>Bacteroidota</taxon>
        <taxon>Sphingobacteriia</taxon>
        <taxon>Sphingobacteriales</taxon>
        <taxon>Sphingobacteriaceae</taxon>
        <taxon>Pedobacter</taxon>
    </lineage>
</organism>
<dbReference type="AlphaFoldDB" id="A0A443Z2E5"/>
<keyword evidence="2" id="KW-0285">Flavoprotein</keyword>
<evidence type="ECO:0000313" key="6">
    <source>
        <dbReference type="EMBL" id="RWU10685.1"/>
    </source>
</evidence>
<gene>
    <name evidence="6" type="ORF">DPV69_04945</name>
</gene>
<dbReference type="EMBL" id="SAYW01000001">
    <property type="protein sequence ID" value="RWU10685.1"/>
    <property type="molecule type" value="Genomic_DNA"/>
</dbReference>
<reference evidence="6 7" key="1">
    <citation type="submission" date="2018-06" db="EMBL/GenBank/DDBJ databases">
        <title>Pedobacter endophyticus sp. nov., an endophytic bacterium isolated from a leaf of Triticum aestivum.</title>
        <authorList>
            <person name="Zhang L."/>
        </authorList>
    </citation>
    <scope>NUCLEOTIDE SEQUENCE [LARGE SCALE GENOMIC DNA]</scope>
    <source>
        <strain evidence="6 7">CM134L-2</strain>
    </source>
</reference>
<dbReference type="InterPro" id="IPR029039">
    <property type="entry name" value="Flavoprotein-like_sf"/>
</dbReference>
<dbReference type="Pfam" id="PF02525">
    <property type="entry name" value="Flavodoxin_2"/>
    <property type="match status" value="1"/>
</dbReference>
<protein>
    <submittedName>
        <fullName evidence="6">Flavodoxin family protein</fullName>
    </submittedName>
</protein>
<keyword evidence="7" id="KW-1185">Reference proteome</keyword>
<feature type="domain" description="Flavodoxin-like fold" evidence="5">
    <location>
        <begin position="3"/>
        <end position="193"/>
    </location>
</feature>
<accession>A0A443Z2E5</accession>
<comment type="caution">
    <text evidence="6">The sequence shown here is derived from an EMBL/GenBank/DDBJ whole genome shotgun (WGS) entry which is preliminary data.</text>
</comment>
<dbReference type="Gene3D" id="3.40.50.360">
    <property type="match status" value="1"/>
</dbReference>
<sequence>MQKIFIINGGQYFAHSGGKFNTTLTHWTIDILKSNGYEVRTTNINDTYEPVVEVENFKWADVIIYHTPIWWFQVPNKLKHYIDEVFTAGHQNGIYASDGRSRATPEINYGTGGLMHGKKYMVTTTWNAPETAFTLEGEFFDQTSVDKGVLFGFHKMNQFTGMTRIPGFHFHDLEKNATPERIADYKEKYEQHLMEQFSAVEELG</sequence>
<evidence type="ECO:0000256" key="2">
    <source>
        <dbReference type="ARBA" id="ARBA00022630"/>
    </source>
</evidence>
<name>A0A443Z2E5_9SPHI</name>
<comment type="cofactor">
    <cofactor evidence="1">
        <name>FAD</name>
        <dbReference type="ChEBI" id="CHEBI:57692"/>
    </cofactor>
</comment>
<dbReference type="InterPro" id="IPR003680">
    <property type="entry name" value="Flavodoxin_fold"/>
</dbReference>
<proteinExistence type="inferred from homology"/>
<evidence type="ECO:0000256" key="3">
    <source>
        <dbReference type="ARBA" id="ARBA00022827"/>
    </source>
</evidence>
<dbReference type="InterPro" id="IPR052397">
    <property type="entry name" value="NADPH-QR_MdaB"/>
</dbReference>
<dbReference type="PANTHER" id="PTHR46305">
    <property type="match status" value="1"/>
</dbReference>
<evidence type="ECO:0000256" key="1">
    <source>
        <dbReference type="ARBA" id="ARBA00001974"/>
    </source>
</evidence>
<dbReference type="RefSeq" id="WP_113646173.1">
    <property type="nucleotide sequence ID" value="NZ_QMHN01000001.1"/>
</dbReference>
<comment type="similarity">
    <text evidence="4">Belongs to the oxidoreductase MdaB family.</text>
</comment>
<evidence type="ECO:0000256" key="4">
    <source>
        <dbReference type="ARBA" id="ARBA00037981"/>
    </source>
</evidence>
<dbReference type="OrthoDB" id="652200at2"/>
<evidence type="ECO:0000313" key="7">
    <source>
        <dbReference type="Proteomes" id="UP000284120"/>
    </source>
</evidence>